<protein>
    <submittedName>
        <fullName evidence="3">Histidine kinase</fullName>
    </submittedName>
</protein>
<comment type="caution">
    <text evidence="3">The sequence shown here is derived from an EMBL/GenBank/DDBJ whole genome shotgun (WGS) entry which is preliminary data.</text>
</comment>
<feature type="transmembrane region" description="Helical" evidence="1">
    <location>
        <begin position="21"/>
        <end position="40"/>
    </location>
</feature>
<evidence type="ECO:0000313" key="3">
    <source>
        <dbReference type="EMBL" id="NML65982.1"/>
    </source>
</evidence>
<feature type="transmembrane region" description="Helical" evidence="1">
    <location>
        <begin position="92"/>
        <end position="120"/>
    </location>
</feature>
<evidence type="ECO:0000256" key="1">
    <source>
        <dbReference type="SAM" id="Phobius"/>
    </source>
</evidence>
<dbReference type="RefSeq" id="WP_169531637.1">
    <property type="nucleotide sequence ID" value="NZ_JABBGH010000002.1"/>
</dbReference>
<dbReference type="PANTHER" id="PTHR34220">
    <property type="entry name" value="SENSOR HISTIDINE KINASE YPDA"/>
    <property type="match status" value="1"/>
</dbReference>
<keyword evidence="4" id="KW-1185">Reference proteome</keyword>
<dbReference type="Gene3D" id="3.30.565.10">
    <property type="entry name" value="Histidine kinase-like ATPase, C-terminal domain"/>
    <property type="match status" value="1"/>
</dbReference>
<accession>A0A7Y0FML0</accession>
<keyword evidence="3" id="KW-0418">Kinase</keyword>
<dbReference type="Pfam" id="PF06580">
    <property type="entry name" value="His_kinase"/>
    <property type="match status" value="1"/>
</dbReference>
<dbReference type="InterPro" id="IPR036890">
    <property type="entry name" value="HATPase_C_sf"/>
</dbReference>
<keyword evidence="1" id="KW-1133">Transmembrane helix</keyword>
<dbReference type="EMBL" id="JABBGH010000002">
    <property type="protein sequence ID" value="NML65982.1"/>
    <property type="molecule type" value="Genomic_DNA"/>
</dbReference>
<reference evidence="3 4" key="1">
    <citation type="submission" date="2020-04" db="EMBL/GenBank/DDBJ databases">
        <title>Hymenobacter polaris sp. nov., isolated from Arctic soil.</title>
        <authorList>
            <person name="Dahal R.H."/>
        </authorList>
    </citation>
    <scope>NUCLEOTIDE SEQUENCE [LARGE SCALE GENOMIC DNA]</scope>
    <source>
        <strain evidence="3 4">RP-2-7</strain>
    </source>
</reference>
<dbReference type="GO" id="GO:0016020">
    <property type="term" value="C:membrane"/>
    <property type="evidence" value="ECO:0007669"/>
    <property type="project" value="InterPro"/>
</dbReference>
<dbReference type="InterPro" id="IPR050640">
    <property type="entry name" value="Bact_2-comp_sensor_kinase"/>
</dbReference>
<proteinExistence type="predicted"/>
<dbReference type="InterPro" id="IPR010559">
    <property type="entry name" value="Sig_transdc_His_kin_internal"/>
</dbReference>
<organism evidence="3 4">
    <name type="scientific">Hymenobacter polaris</name>
    <dbReference type="NCBI Taxonomy" id="2682546"/>
    <lineage>
        <taxon>Bacteria</taxon>
        <taxon>Pseudomonadati</taxon>
        <taxon>Bacteroidota</taxon>
        <taxon>Cytophagia</taxon>
        <taxon>Cytophagales</taxon>
        <taxon>Hymenobacteraceae</taxon>
        <taxon>Hymenobacter</taxon>
    </lineage>
</organism>
<evidence type="ECO:0000259" key="2">
    <source>
        <dbReference type="Pfam" id="PF06580"/>
    </source>
</evidence>
<dbReference type="PANTHER" id="PTHR34220:SF7">
    <property type="entry name" value="SENSOR HISTIDINE KINASE YPDA"/>
    <property type="match status" value="1"/>
</dbReference>
<sequence length="371" mass="42253">MPASAFPVVTDFLSRRQKWRLTLSLSLLYLPILLYLDDWYHSWASLWRNLPLLFVALGVGMGLLFGWLYAAEWLQSRLLRWFGEDFLLELKLPALLLTLGFSLVLAVAFLVALGSILGLLNHVLPLFPELPPGTLPGPDFLALFHRANKSFFLQLMLATFYLLATSRALLRARDFHRRTEQLETENLQAQLAALKNQVNPHFLFNSLSILTSLVHLDADLSEQFVEQLAQAYRYVLEQKDHDLVPLATELKFIEAYAFLLKIRFEEQFELAVEVPAASRARHLPPLTLQLLVENAVKHNQMSSEQPLRVHIACEDGELVVRNTLRRRPAPALASTGLGLLNIQKRYRLVTPLPVRLVEEAGEFVVRLPLLP</sequence>
<keyword evidence="1" id="KW-0472">Membrane</keyword>
<keyword evidence="3" id="KW-0808">Transferase</keyword>
<dbReference type="AlphaFoldDB" id="A0A7Y0FML0"/>
<feature type="domain" description="Signal transduction histidine kinase internal region" evidence="2">
    <location>
        <begin position="189"/>
        <end position="268"/>
    </location>
</feature>
<dbReference type="GO" id="GO:0000155">
    <property type="term" value="F:phosphorelay sensor kinase activity"/>
    <property type="evidence" value="ECO:0007669"/>
    <property type="project" value="InterPro"/>
</dbReference>
<feature type="transmembrane region" description="Helical" evidence="1">
    <location>
        <begin position="52"/>
        <end position="71"/>
    </location>
</feature>
<evidence type="ECO:0000313" key="4">
    <source>
        <dbReference type="Proteomes" id="UP000559626"/>
    </source>
</evidence>
<keyword evidence="1" id="KW-0812">Transmembrane</keyword>
<gene>
    <name evidence="3" type="ORF">HHL22_12280</name>
</gene>
<feature type="transmembrane region" description="Helical" evidence="1">
    <location>
        <begin position="151"/>
        <end position="170"/>
    </location>
</feature>
<name>A0A7Y0FML0_9BACT</name>
<dbReference type="Proteomes" id="UP000559626">
    <property type="component" value="Unassembled WGS sequence"/>
</dbReference>